<name>A0AAP0P3J8_9MAGN</name>
<keyword evidence="2" id="KW-0539">Nucleus</keyword>
<dbReference type="InterPro" id="IPR015943">
    <property type="entry name" value="WD40/YVTN_repeat-like_dom_sf"/>
</dbReference>
<evidence type="ECO:0000256" key="1">
    <source>
        <dbReference type="ARBA" id="ARBA00004604"/>
    </source>
</evidence>
<organism evidence="6 7">
    <name type="scientific">Stephania cephalantha</name>
    <dbReference type="NCBI Taxonomy" id="152367"/>
    <lineage>
        <taxon>Eukaryota</taxon>
        <taxon>Viridiplantae</taxon>
        <taxon>Streptophyta</taxon>
        <taxon>Embryophyta</taxon>
        <taxon>Tracheophyta</taxon>
        <taxon>Spermatophyta</taxon>
        <taxon>Magnoliopsida</taxon>
        <taxon>Ranunculales</taxon>
        <taxon>Menispermaceae</taxon>
        <taxon>Menispermoideae</taxon>
        <taxon>Cissampelideae</taxon>
        <taxon>Stephania</taxon>
    </lineage>
</organism>
<dbReference type="InterPro" id="IPR001680">
    <property type="entry name" value="WD40_rpt"/>
</dbReference>
<reference evidence="6 7" key="1">
    <citation type="submission" date="2024-01" db="EMBL/GenBank/DDBJ databases">
        <title>Genome assemblies of Stephania.</title>
        <authorList>
            <person name="Yang L."/>
        </authorList>
    </citation>
    <scope>NUCLEOTIDE SEQUENCE [LARGE SCALE GENOMIC DNA]</scope>
    <source>
        <strain evidence="6">JXDWG</strain>
        <tissue evidence="6">Leaf</tissue>
    </source>
</reference>
<dbReference type="AlphaFoldDB" id="A0AAP0P3J8"/>
<feature type="repeat" description="WD" evidence="3">
    <location>
        <begin position="205"/>
        <end position="247"/>
    </location>
</feature>
<evidence type="ECO:0000256" key="4">
    <source>
        <dbReference type="SAM" id="MobiDB-lite"/>
    </source>
</evidence>
<dbReference type="Pfam" id="PF00400">
    <property type="entry name" value="WD40"/>
    <property type="match status" value="4"/>
</dbReference>
<evidence type="ECO:0000313" key="7">
    <source>
        <dbReference type="Proteomes" id="UP001419268"/>
    </source>
</evidence>
<feature type="domain" description="Small-subunit processome Utp12" evidence="5">
    <location>
        <begin position="509"/>
        <end position="597"/>
    </location>
</feature>
<dbReference type="PANTHER" id="PTHR45290:SF1">
    <property type="entry name" value="OS03G0300300 PROTEIN"/>
    <property type="match status" value="1"/>
</dbReference>
<keyword evidence="3" id="KW-0853">WD repeat</keyword>
<comment type="subcellular location">
    <subcellularLocation>
        <location evidence="1">Nucleus</location>
        <location evidence="1">Nucleolus</location>
    </subcellularLocation>
</comment>
<evidence type="ECO:0000256" key="2">
    <source>
        <dbReference type="ARBA" id="ARBA00023242"/>
    </source>
</evidence>
<dbReference type="EMBL" id="JBBNAG010000006">
    <property type="protein sequence ID" value="KAK9126161.1"/>
    <property type="molecule type" value="Genomic_DNA"/>
</dbReference>
<evidence type="ECO:0000259" key="5">
    <source>
        <dbReference type="Pfam" id="PF04003"/>
    </source>
</evidence>
<feature type="repeat" description="WD" evidence="3">
    <location>
        <begin position="23"/>
        <end position="53"/>
    </location>
</feature>
<dbReference type="InterPro" id="IPR007148">
    <property type="entry name" value="SSU_processome_Utp12"/>
</dbReference>
<sequence>MDGSMFLVCRNMGSSNIRDLLTSYSPSLDFLAICSGDGRIKIWDTLKGQLQTEFTDVASTDGTDFFQKSESGHLSLDYKCMKWVSIVRKRKRKVGSSLLVLGTGGGDVLALDVSAGQLKWRISDCHPGGVGAISFSAYTSCIYTAGVDGTVCQIDGMVGNPVGRFRASTKAISSMAISFDGKLLATAAAQLKIFSCSDNKKMQKFTGHPGPVSYMTFTEDGQYLLSCAVGEKSVAIWKIDNGVKKQSACCVLPIEHPAVFLHSKCVNKTDKVGSILYILAISEIGSCYFWYAKDIQELRTNPTKISLSTMSHIPKYQKGTVPFIYAAELQGILEPGSAQVFIAYGSLVKPSFEKVLVRHGEDVKLLSSSDGMLLPAHQSIRSQKEKAVKTEVTALGRANAEDALLPIPKIHDLHDDKLVLLQSVKDNGELAVNSFNNNKSQSKLMDLEGNERKKDEESVATCMEDLLRSSGVLSDEGDIGAENYSWITNDLTLSSATFSDVHVDAKIKQKIKAAISSMASRDAYKLLTVLVEMWESRSGSGKYVLPCICCLLVYHGSYIKSQEPASQVLDNLSKMSESKCLAVQPLLQLSGRMQLIRAQIDKVGQKEIQTSSPDDDMVANGEDEDEDVDELVYGEEYESESDSGDD</sequence>
<feature type="region of interest" description="Disordered" evidence="4">
    <location>
        <begin position="605"/>
        <end position="646"/>
    </location>
</feature>
<gene>
    <name evidence="6" type="ORF">Scep_015007</name>
</gene>
<dbReference type="Gene3D" id="2.130.10.10">
    <property type="entry name" value="YVTN repeat-like/Quinoprotein amine dehydrogenase"/>
    <property type="match status" value="1"/>
</dbReference>
<evidence type="ECO:0000313" key="6">
    <source>
        <dbReference type="EMBL" id="KAK9126161.1"/>
    </source>
</evidence>
<evidence type="ECO:0000256" key="3">
    <source>
        <dbReference type="PROSITE-ProRule" id="PRU00221"/>
    </source>
</evidence>
<accession>A0AAP0P3J8</accession>
<dbReference type="Pfam" id="PF04003">
    <property type="entry name" value="Utp12"/>
    <property type="match status" value="1"/>
</dbReference>
<dbReference type="SMART" id="SM00320">
    <property type="entry name" value="WD40"/>
    <property type="match status" value="4"/>
</dbReference>
<dbReference type="Proteomes" id="UP001419268">
    <property type="component" value="Unassembled WGS sequence"/>
</dbReference>
<protein>
    <recommendedName>
        <fullName evidence="5">Small-subunit processome Utp12 domain-containing protein</fullName>
    </recommendedName>
</protein>
<comment type="caution">
    <text evidence="6">The sequence shown here is derived from an EMBL/GenBank/DDBJ whole genome shotgun (WGS) entry which is preliminary data.</text>
</comment>
<dbReference type="SUPFAM" id="SSF50998">
    <property type="entry name" value="Quinoprotein alcohol dehydrogenase-like"/>
    <property type="match status" value="1"/>
</dbReference>
<keyword evidence="7" id="KW-1185">Reference proteome</keyword>
<dbReference type="GO" id="GO:0005730">
    <property type="term" value="C:nucleolus"/>
    <property type="evidence" value="ECO:0007669"/>
    <property type="project" value="UniProtKB-SubCell"/>
</dbReference>
<proteinExistence type="predicted"/>
<dbReference type="InterPro" id="IPR011047">
    <property type="entry name" value="Quinoprotein_ADH-like_sf"/>
</dbReference>
<feature type="compositionally biased region" description="Acidic residues" evidence="4">
    <location>
        <begin position="613"/>
        <end position="646"/>
    </location>
</feature>
<dbReference type="PANTHER" id="PTHR45290">
    <property type="entry name" value="OS03G0300300 PROTEIN"/>
    <property type="match status" value="1"/>
</dbReference>
<dbReference type="PROSITE" id="PS50082">
    <property type="entry name" value="WD_REPEATS_2"/>
    <property type="match status" value="2"/>
</dbReference>